<dbReference type="EMBL" id="CM001466">
    <property type="protein sequence ID" value="EHY88541.1"/>
    <property type="molecule type" value="Genomic_DNA"/>
</dbReference>
<proteinExistence type="predicted"/>
<evidence type="ECO:0000313" key="2">
    <source>
        <dbReference type="Proteomes" id="UP000004705"/>
    </source>
</evidence>
<reference evidence="1 2" key="1">
    <citation type="journal article" date="2012" name="Stand. Genomic Sci.">
        <title>Genome sequence of the soil bacterium Saccharomonospora azurea type strain (NA-128(T)).</title>
        <authorList>
            <person name="Klenk H.P."/>
            <person name="Held B."/>
            <person name="Lucas S."/>
            <person name="Lapidus A."/>
            <person name="Copeland A."/>
            <person name="Hammon N."/>
            <person name="Pitluck S."/>
            <person name="Goodwin L.A."/>
            <person name="Han C."/>
            <person name="Tapia R."/>
            <person name="Brambilla E.M."/>
            <person name="Potter G."/>
            <person name="Land M."/>
            <person name="Ivanova N."/>
            <person name="Rohde M."/>
            <person name="Goker M."/>
            <person name="Detter J.C."/>
            <person name="Kyrpides N.C."/>
            <person name="Woyke T."/>
        </authorList>
    </citation>
    <scope>NUCLEOTIDE SEQUENCE [LARGE SCALE GENOMIC DNA]</scope>
    <source>
        <strain evidence="1 2">NA-128</strain>
    </source>
</reference>
<dbReference type="AlphaFoldDB" id="H8GA14"/>
<dbReference type="HOGENOM" id="CLU_3065940_0_0_11"/>
<evidence type="ECO:0000313" key="1">
    <source>
        <dbReference type="EMBL" id="EHY88541.1"/>
    </source>
</evidence>
<accession>H8GA14</accession>
<sequence>MTGEGAGSSGSFAGHLIFTGSIIQCHVFLTTSRMGGCPTLESKTLPLCRFARA</sequence>
<gene>
    <name evidence="1" type="ORF">SacazDRAFT_01616</name>
</gene>
<name>H8GA14_9PSEU</name>
<protein>
    <submittedName>
        <fullName evidence="1">Uncharacterized protein</fullName>
    </submittedName>
</protein>
<organism evidence="1 2">
    <name type="scientific">Saccharomonospora azurea NA-128</name>
    <dbReference type="NCBI Taxonomy" id="882081"/>
    <lineage>
        <taxon>Bacteria</taxon>
        <taxon>Bacillati</taxon>
        <taxon>Actinomycetota</taxon>
        <taxon>Actinomycetes</taxon>
        <taxon>Pseudonocardiales</taxon>
        <taxon>Pseudonocardiaceae</taxon>
        <taxon>Saccharomonospora</taxon>
    </lineage>
</organism>
<keyword evidence="2" id="KW-1185">Reference proteome</keyword>
<dbReference type="Proteomes" id="UP000004705">
    <property type="component" value="Chromosome"/>
</dbReference>